<accession>A0ABX6T1U4</accession>
<keyword evidence="4" id="KW-1185">Reference proteome</keyword>
<name>A0ABX6T1U4_9SPHN</name>
<evidence type="ECO:0000256" key="1">
    <source>
        <dbReference type="SAM" id="Phobius"/>
    </source>
</evidence>
<feature type="domain" description="DUF1206" evidence="2">
    <location>
        <begin position="23"/>
        <end position="84"/>
    </location>
</feature>
<feature type="transmembrane region" description="Helical" evidence="1">
    <location>
        <begin position="145"/>
        <end position="165"/>
    </location>
</feature>
<feature type="transmembrane region" description="Helical" evidence="1">
    <location>
        <begin position="62"/>
        <end position="79"/>
    </location>
</feature>
<evidence type="ECO:0000313" key="3">
    <source>
        <dbReference type="EMBL" id="QNP43804.1"/>
    </source>
</evidence>
<protein>
    <submittedName>
        <fullName evidence="3">DUF1206 domain-containing protein</fullName>
    </submittedName>
</protein>
<proteinExistence type="predicted"/>
<feature type="domain" description="DUF1206" evidence="2">
    <location>
        <begin position="102"/>
        <end position="166"/>
    </location>
</feature>
<keyword evidence="1" id="KW-1133">Transmembrane helix</keyword>
<feature type="transmembrane region" description="Helical" evidence="1">
    <location>
        <begin position="100"/>
        <end position="125"/>
    </location>
</feature>
<dbReference type="InterPro" id="IPR009597">
    <property type="entry name" value="DUF1206"/>
</dbReference>
<feature type="transmembrane region" description="Helical" evidence="1">
    <location>
        <begin position="231"/>
        <end position="249"/>
    </location>
</feature>
<dbReference type="Proteomes" id="UP000516134">
    <property type="component" value="Chromosome"/>
</dbReference>
<reference evidence="3 4" key="1">
    <citation type="submission" date="2020-08" db="EMBL/GenBank/DDBJ databases">
        <title>Genome sequence of Sphingomonas daechungensis KACC 18115T.</title>
        <authorList>
            <person name="Hyun D.-W."/>
            <person name="Bae J.-W."/>
        </authorList>
    </citation>
    <scope>NUCLEOTIDE SEQUENCE [LARGE SCALE GENOMIC DNA]</scope>
    <source>
        <strain evidence="3 4">KACC 18115</strain>
    </source>
</reference>
<evidence type="ECO:0000259" key="2">
    <source>
        <dbReference type="Pfam" id="PF06724"/>
    </source>
</evidence>
<keyword evidence="1" id="KW-0472">Membrane</keyword>
<organism evidence="3 4">
    <name type="scientific">Sphingomonas daechungensis</name>
    <dbReference type="NCBI Taxonomy" id="1176646"/>
    <lineage>
        <taxon>Bacteria</taxon>
        <taxon>Pseudomonadati</taxon>
        <taxon>Pseudomonadota</taxon>
        <taxon>Alphaproteobacteria</taxon>
        <taxon>Sphingomonadales</taxon>
        <taxon>Sphingomonadaceae</taxon>
        <taxon>Sphingomonas</taxon>
    </lineage>
</organism>
<keyword evidence="1" id="KW-0812">Transmembrane</keyword>
<dbReference type="Pfam" id="PF06724">
    <property type="entry name" value="DUF1206"/>
    <property type="match status" value="2"/>
</dbReference>
<feature type="transmembrane region" description="Helical" evidence="1">
    <location>
        <begin position="186"/>
        <end position="211"/>
    </location>
</feature>
<gene>
    <name evidence="3" type="ORF">H9L15_03920</name>
</gene>
<sequence>MNPADALPEDLAGESRFQLLTRLGFAGRGFLYIVIGLLVILAGRTEDLTGALEYLGHGLGKVLLVVLAAGLAVYGLWRLTDAAFGIESGRRHAKAHRKRIAAATSGVIYGFLSYKAVLILLSQRIGDHEPQQHASAALHLPGGEVFVWIASAILLGAAIAQFVKVRKCDFLRALDCDERQKVWIKWLGRVGYSARGIIFLIIAWLLALAALHRRAAEAGGLEEALDAMHPVVRASVAAGLIVFGFSAWSRRAFDGSTGRRRWITSPRRWSKRFAAKLKAQLRDVFLGASVRLPAQQLVQRRLEKSADCAQPDLGILDVEPEEGHLGIVLALVPLGHDRIPQTVDRLTIVVDLKGAAQAGEQVMAFAGVGRERLVGLAHGADQVVILGGENPQDSSVAILVLELCSHRLRRAFARAVDAEHDEGTVFQRLPEFLFNLAVVSHVFDLLLRQQTAGSGKPFRHMALRSGRTFSPAKLLS</sequence>
<dbReference type="EMBL" id="CP060780">
    <property type="protein sequence ID" value="QNP43804.1"/>
    <property type="molecule type" value="Genomic_DNA"/>
</dbReference>
<feature type="transmembrane region" description="Helical" evidence="1">
    <location>
        <begin position="25"/>
        <end position="42"/>
    </location>
</feature>
<evidence type="ECO:0000313" key="4">
    <source>
        <dbReference type="Proteomes" id="UP000516134"/>
    </source>
</evidence>